<reference evidence="1" key="1">
    <citation type="journal article" date="2023" name="Mol. Biol. Evol.">
        <title>Third-Generation Sequencing Reveals the Adaptive Role of the Epigenome in Three Deep-Sea Polychaetes.</title>
        <authorList>
            <person name="Perez M."/>
            <person name="Aroh O."/>
            <person name="Sun Y."/>
            <person name="Lan Y."/>
            <person name="Juniper S.K."/>
            <person name="Young C.R."/>
            <person name="Angers B."/>
            <person name="Qian P.Y."/>
        </authorList>
    </citation>
    <scope>NUCLEOTIDE SEQUENCE</scope>
    <source>
        <strain evidence="1">P08H-3</strain>
    </source>
</reference>
<evidence type="ECO:0000313" key="1">
    <source>
        <dbReference type="EMBL" id="KAK2167593.1"/>
    </source>
</evidence>
<gene>
    <name evidence="1" type="ORF">LSH36_26g10038</name>
</gene>
<sequence>MLPLSFFDHRPVEVRQGTGYDRITLPPSARYTDAKVQHGIYKDLKRQEKILRDHNLVMGPMSSFSEYFDANSYNPHRSAMVNKSERYDGSQYPRLGAAFLKYSPNDPVTEMMGIDHRGYE</sequence>
<evidence type="ECO:0000313" key="2">
    <source>
        <dbReference type="Proteomes" id="UP001208570"/>
    </source>
</evidence>
<comment type="caution">
    <text evidence="1">The sequence shown here is derived from an EMBL/GenBank/DDBJ whole genome shotgun (WGS) entry which is preliminary data.</text>
</comment>
<dbReference type="AlphaFoldDB" id="A0AAD9KBV1"/>
<protein>
    <submittedName>
        <fullName evidence="1">Uncharacterized protein</fullName>
    </submittedName>
</protein>
<keyword evidence="2" id="KW-1185">Reference proteome</keyword>
<organism evidence="1 2">
    <name type="scientific">Paralvinella palmiformis</name>
    <dbReference type="NCBI Taxonomy" id="53620"/>
    <lineage>
        <taxon>Eukaryota</taxon>
        <taxon>Metazoa</taxon>
        <taxon>Spiralia</taxon>
        <taxon>Lophotrochozoa</taxon>
        <taxon>Annelida</taxon>
        <taxon>Polychaeta</taxon>
        <taxon>Sedentaria</taxon>
        <taxon>Canalipalpata</taxon>
        <taxon>Terebellida</taxon>
        <taxon>Terebelliformia</taxon>
        <taxon>Alvinellidae</taxon>
        <taxon>Paralvinella</taxon>
    </lineage>
</organism>
<dbReference type="EMBL" id="JAODUP010000026">
    <property type="protein sequence ID" value="KAK2167593.1"/>
    <property type="molecule type" value="Genomic_DNA"/>
</dbReference>
<accession>A0AAD9KBV1</accession>
<dbReference type="Proteomes" id="UP001208570">
    <property type="component" value="Unassembled WGS sequence"/>
</dbReference>
<name>A0AAD9KBV1_9ANNE</name>
<proteinExistence type="predicted"/>